<organism evidence="5 6">
    <name type="scientific">Roseibium algae</name>
    <dbReference type="NCBI Taxonomy" id="3123038"/>
    <lineage>
        <taxon>Bacteria</taxon>
        <taxon>Pseudomonadati</taxon>
        <taxon>Pseudomonadota</taxon>
        <taxon>Alphaproteobacteria</taxon>
        <taxon>Hyphomicrobiales</taxon>
        <taxon>Stappiaceae</taxon>
        <taxon>Roseibium</taxon>
    </lineage>
</organism>
<evidence type="ECO:0000256" key="2">
    <source>
        <dbReference type="ARBA" id="ARBA00022729"/>
    </source>
</evidence>
<comment type="subcellular location">
    <subcellularLocation>
        <location evidence="1">Cell envelope</location>
    </subcellularLocation>
</comment>
<dbReference type="Proteomes" id="UP001385499">
    <property type="component" value="Unassembled WGS sequence"/>
</dbReference>
<dbReference type="InterPro" id="IPR018976">
    <property type="entry name" value="Imelysin-like"/>
</dbReference>
<name>A0ABU8TL54_9HYPH</name>
<proteinExistence type="predicted"/>
<dbReference type="EMBL" id="JBAKIA010000007">
    <property type="protein sequence ID" value="MEJ8474872.1"/>
    <property type="molecule type" value="Genomic_DNA"/>
</dbReference>
<feature type="signal peptide" evidence="3">
    <location>
        <begin position="1"/>
        <end position="23"/>
    </location>
</feature>
<dbReference type="Gene3D" id="1.20.1420.20">
    <property type="entry name" value="M75 peptidase, HXXE motif"/>
    <property type="match status" value="1"/>
</dbReference>
<keyword evidence="6" id="KW-1185">Reference proteome</keyword>
<keyword evidence="2 3" id="KW-0732">Signal</keyword>
<evidence type="ECO:0000313" key="5">
    <source>
        <dbReference type="EMBL" id="MEJ8474872.1"/>
    </source>
</evidence>
<protein>
    <submittedName>
        <fullName evidence="5">Imelysin family protein</fullName>
    </submittedName>
</protein>
<feature type="chain" id="PRO_5045609584" evidence="3">
    <location>
        <begin position="24"/>
        <end position="362"/>
    </location>
</feature>
<evidence type="ECO:0000256" key="1">
    <source>
        <dbReference type="ARBA" id="ARBA00004196"/>
    </source>
</evidence>
<comment type="caution">
    <text evidence="5">The sequence shown here is derived from an EMBL/GenBank/DDBJ whole genome shotgun (WGS) entry which is preliminary data.</text>
</comment>
<evidence type="ECO:0000259" key="4">
    <source>
        <dbReference type="Pfam" id="PF09375"/>
    </source>
</evidence>
<feature type="domain" description="Imelysin-like" evidence="4">
    <location>
        <begin position="39"/>
        <end position="338"/>
    </location>
</feature>
<gene>
    <name evidence="5" type="ORF">V6575_12315</name>
</gene>
<evidence type="ECO:0000313" key="6">
    <source>
        <dbReference type="Proteomes" id="UP001385499"/>
    </source>
</evidence>
<dbReference type="RefSeq" id="WP_340274649.1">
    <property type="nucleotide sequence ID" value="NZ_JBAKIA010000007.1"/>
</dbReference>
<sequence length="362" mass="39267">MHKTIVASVTLAAAVFCTAPAWAIDDDTPHVQQSIDGYIRPAFAKFAEEAALLAPATNAVCQDTTQESKAEFSDRYRALVEAFGGVSFLRFGPLIDDHRLESLAFMPDPRGITQRQIRKMLAEQDASATNPAQLAEKSVALQGLTALQLIAFDKSGNVILGDPSDKRDYICGYAEAITLNVSRITSKISVEWQDPDGYSSRLLSPSPETGQIRSSKEAIETIFNALVTGLIVVKDQELLPAIGTEISKSKANRLPFTRSADGRAYLISELEGIHATLVAANFSPSLGKEFGWLLNSLDFEFNNGITSLKAINQPLRQSIKDDEIYNRLNLLVITVNSLRDTMALELAGALSLTGGFNALDGD</sequence>
<dbReference type="Pfam" id="PF09375">
    <property type="entry name" value="Peptidase_M75"/>
    <property type="match status" value="1"/>
</dbReference>
<dbReference type="InterPro" id="IPR034984">
    <property type="entry name" value="Imelysin-like_IPPA"/>
</dbReference>
<accession>A0ABU8TL54</accession>
<dbReference type="InterPro" id="IPR038352">
    <property type="entry name" value="Imelysin_sf"/>
</dbReference>
<dbReference type="CDD" id="cd14659">
    <property type="entry name" value="Imelysin-like_IPPA"/>
    <property type="match status" value="1"/>
</dbReference>
<evidence type="ECO:0000256" key="3">
    <source>
        <dbReference type="SAM" id="SignalP"/>
    </source>
</evidence>
<reference evidence="5 6" key="1">
    <citation type="submission" date="2024-02" db="EMBL/GenBank/DDBJ databases">
        <title>Roseibium algae sp. nov., isolated from marine alga (Grateloupia sp.), showing potential in myo-inositol conversion.</title>
        <authorList>
            <person name="Wang Y."/>
        </authorList>
    </citation>
    <scope>NUCLEOTIDE SEQUENCE [LARGE SCALE GENOMIC DNA]</scope>
    <source>
        <strain evidence="5 6">H3510</strain>
    </source>
</reference>